<dbReference type="Proteomes" id="UP001196413">
    <property type="component" value="Unassembled WGS sequence"/>
</dbReference>
<dbReference type="AlphaFoldDB" id="A0AAD5LYU3"/>
<feature type="compositionally biased region" description="Basic and acidic residues" evidence="1">
    <location>
        <begin position="171"/>
        <end position="204"/>
    </location>
</feature>
<evidence type="ECO:0000313" key="2">
    <source>
        <dbReference type="EMBL" id="KAJ1347543.1"/>
    </source>
</evidence>
<protein>
    <submittedName>
        <fullName evidence="2">Uncharacterized protein</fullName>
    </submittedName>
</protein>
<evidence type="ECO:0000256" key="1">
    <source>
        <dbReference type="SAM" id="MobiDB-lite"/>
    </source>
</evidence>
<gene>
    <name evidence="2" type="ORF">KIN20_002620</name>
</gene>
<proteinExistence type="predicted"/>
<comment type="caution">
    <text evidence="2">The sequence shown here is derived from an EMBL/GenBank/DDBJ whole genome shotgun (WGS) entry which is preliminary data.</text>
</comment>
<evidence type="ECO:0000313" key="3">
    <source>
        <dbReference type="Proteomes" id="UP001196413"/>
    </source>
</evidence>
<dbReference type="PANTHER" id="PTHR21749:SF4">
    <property type="entry name" value="PRION-LIKE-(Q_N-RICH)-DOMAIN-BEARING PROTEIN"/>
    <property type="match status" value="1"/>
</dbReference>
<feature type="region of interest" description="Disordered" evidence="1">
    <location>
        <begin position="123"/>
        <end position="233"/>
    </location>
</feature>
<dbReference type="PANTHER" id="PTHR21749">
    <property type="entry name" value="PRION-LIKE- Q/N-RICH -DOMAIN-BEARING PROTEIN PROTEIN 24"/>
    <property type="match status" value="1"/>
</dbReference>
<reference evidence="2" key="1">
    <citation type="submission" date="2021-06" db="EMBL/GenBank/DDBJ databases">
        <title>Parelaphostrongylus tenuis whole genome reference sequence.</title>
        <authorList>
            <person name="Garwood T.J."/>
            <person name="Larsen P.A."/>
            <person name="Fountain-Jones N.M."/>
            <person name="Garbe J.R."/>
            <person name="Macchietto M.G."/>
            <person name="Kania S.A."/>
            <person name="Gerhold R.W."/>
            <person name="Richards J.E."/>
            <person name="Wolf T.M."/>
        </authorList>
    </citation>
    <scope>NUCLEOTIDE SEQUENCE</scope>
    <source>
        <strain evidence="2">MNPRO001-30</strain>
        <tissue evidence="2">Meninges</tissue>
    </source>
</reference>
<keyword evidence="3" id="KW-1185">Reference proteome</keyword>
<dbReference type="InterPro" id="IPR045860">
    <property type="entry name" value="Snake_toxin-like_sf"/>
</dbReference>
<feature type="compositionally biased region" description="Low complexity" evidence="1">
    <location>
        <begin position="125"/>
        <end position="156"/>
    </location>
</feature>
<name>A0AAD5LYU3_PARTN</name>
<dbReference type="EMBL" id="JAHQIW010000330">
    <property type="protein sequence ID" value="KAJ1347543.1"/>
    <property type="molecule type" value="Genomic_DNA"/>
</dbReference>
<dbReference type="SUPFAM" id="SSF57302">
    <property type="entry name" value="Snake toxin-like"/>
    <property type="match status" value="1"/>
</dbReference>
<accession>A0AAD5LYU3</accession>
<sequence>MLRILLLFIPATHSLTCYNGMKMVSMQSVGQGVEECPAGAYCYNMTASAAFVVDLVKAGCSTWRCMLARDKCLSLNINFVPVSFCCCDYDRCNVAENAAYGALPSSGSNGGWGGSSGSGGGSGIDNTYGGNTDNNNNDNNNNNRNNYNGWGNNNDNNDNDDQGSSSGTTKNYDRKQIEDHFKNFDPDRRDDGDAGEEAFERVDVRYTTPSSRIKRLRGSPTSGSLGREIELDD</sequence>
<organism evidence="2 3">
    <name type="scientific">Parelaphostrongylus tenuis</name>
    <name type="common">Meningeal worm</name>
    <dbReference type="NCBI Taxonomy" id="148309"/>
    <lineage>
        <taxon>Eukaryota</taxon>
        <taxon>Metazoa</taxon>
        <taxon>Ecdysozoa</taxon>
        <taxon>Nematoda</taxon>
        <taxon>Chromadorea</taxon>
        <taxon>Rhabditida</taxon>
        <taxon>Rhabditina</taxon>
        <taxon>Rhabditomorpha</taxon>
        <taxon>Strongyloidea</taxon>
        <taxon>Metastrongylidae</taxon>
        <taxon>Parelaphostrongylus</taxon>
    </lineage>
</organism>